<gene>
    <name evidence="2" type="ORF">HF992_08420</name>
</gene>
<comment type="caution">
    <text evidence="2">The sequence shown here is derived from an EMBL/GenBank/DDBJ whole genome shotgun (WGS) entry which is preliminary data.</text>
</comment>
<feature type="transmembrane region" description="Helical" evidence="1">
    <location>
        <begin position="37"/>
        <end position="58"/>
    </location>
</feature>
<keyword evidence="1" id="KW-0812">Transmembrane</keyword>
<evidence type="ECO:0000313" key="2">
    <source>
        <dbReference type="EMBL" id="NKZ20850.1"/>
    </source>
</evidence>
<accession>A0A7X6MYR2</accession>
<dbReference type="Proteomes" id="UP000522720">
    <property type="component" value="Unassembled WGS sequence"/>
</dbReference>
<keyword evidence="3" id="KW-1185">Reference proteome</keyword>
<evidence type="ECO:0000313" key="3">
    <source>
        <dbReference type="Proteomes" id="UP000522720"/>
    </source>
</evidence>
<keyword evidence="1" id="KW-0472">Membrane</keyword>
<name>A0A7X6MYR2_9STRE</name>
<reference evidence="2 3" key="1">
    <citation type="submission" date="2020-04" db="EMBL/GenBank/DDBJ databases">
        <title>MicrobeNet Type strains.</title>
        <authorList>
            <person name="Nicholson A.C."/>
        </authorList>
    </citation>
    <scope>NUCLEOTIDE SEQUENCE [LARGE SCALE GENOMIC DNA]</scope>
    <source>
        <strain evidence="2 3">CCUG 69612</strain>
    </source>
</reference>
<dbReference type="AlphaFoldDB" id="A0A7X6MYR2"/>
<dbReference type="EMBL" id="JAAXPR010000016">
    <property type="protein sequence ID" value="NKZ20850.1"/>
    <property type="molecule type" value="Genomic_DNA"/>
</dbReference>
<evidence type="ECO:0000256" key="1">
    <source>
        <dbReference type="SAM" id="Phobius"/>
    </source>
</evidence>
<protein>
    <submittedName>
        <fullName evidence="2">Uncharacterized protein</fullName>
    </submittedName>
</protein>
<organism evidence="2 3">
    <name type="scientific">Streptococcus ovuberis</name>
    <dbReference type="NCBI Taxonomy" id="1936207"/>
    <lineage>
        <taxon>Bacteria</taxon>
        <taxon>Bacillati</taxon>
        <taxon>Bacillota</taxon>
        <taxon>Bacilli</taxon>
        <taxon>Lactobacillales</taxon>
        <taxon>Streptococcaceae</taxon>
        <taxon>Streptococcus</taxon>
    </lineage>
</organism>
<sequence length="62" mass="7310">MKHNFFIRTLTYLLIYLPISVIIEVTTEGDLSNFLTYQRLFSTLFFGVFMAALMPHVIKKHK</sequence>
<keyword evidence="1" id="KW-1133">Transmembrane helix</keyword>
<dbReference type="RefSeq" id="WP_168549596.1">
    <property type="nucleotide sequence ID" value="NZ_JAAXPR010000016.1"/>
</dbReference>
<feature type="transmembrane region" description="Helical" evidence="1">
    <location>
        <begin position="5"/>
        <end position="25"/>
    </location>
</feature>
<proteinExistence type="predicted"/>